<dbReference type="Proteomes" id="UP000011116">
    <property type="component" value="Chromosome 6H"/>
</dbReference>
<dbReference type="GO" id="GO:0046872">
    <property type="term" value="F:metal ion binding"/>
    <property type="evidence" value="ECO:0007669"/>
    <property type="project" value="UniProtKB-KW"/>
</dbReference>
<keyword evidence="1" id="KW-0479">Metal-binding</keyword>
<dbReference type="InterPro" id="IPR027443">
    <property type="entry name" value="IPNS-like_sf"/>
</dbReference>
<dbReference type="Gene3D" id="2.60.120.330">
    <property type="entry name" value="B-lactam Antibiotic, Isopenicillin N Synthase, Chain"/>
    <property type="match status" value="1"/>
</dbReference>
<protein>
    <submittedName>
        <fullName evidence="4">Predicted protein</fullName>
    </submittedName>
</protein>
<reference evidence="5" key="4">
    <citation type="submission" date="2022-01" db="UniProtKB">
        <authorList>
            <consortium name="EnsemblPlants"/>
        </authorList>
    </citation>
    <scope>IDENTIFICATION</scope>
    <source>
        <strain evidence="5">subsp. vulgare</strain>
    </source>
</reference>
<dbReference type="EnsemblPlants" id="HORVU.MOREX.r3.6HG0609670.1">
    <property type="protein sequence ID" value="HORVU.MOREX.r3.6HG0609670.1"/>
    <property type="gene ID" value="HORVU.MOREX.r3.6HG0609670"/>
</dbReference>
<reference evidence="5" key="3">
    <citation type="submission" date="2020-10" db="EMBL/GenBank/DDBJ databases">
        <authorList>
            <person name="Scholz U."/>
            <person name="Mascher M."/>
            <person name="Fiebig A."/>
        </authorList>
    </citation>
    <scope>NUCLEOTIDE SEQUENCE [LARGE SCALE GENOMIC DNA]</scope>
    <source>
        <strain evidence="5">cv. Morex</strain>
    </source>
</reference>
<reference evidence="6" key="2">
    <citation type="journal article" date="2012" name="Nature">
        <title>A physical, genetic and functional sequence assembly of the barley genome.</title>
        <authorList>
            <consortium name="The International Barley Genome Sequencing Consortium"/>
            <person name="Mayer K.F."/>
            <person name="Waugh R."/>
            <person name="Brown J.W."/>
            <person name="Schulman A."/>
            <person name="Langridge P."/>
            <person name="Platzer M."/>
            <person name="Fincher G.B."/>
            <person name="Muehlbauer G.J."/>
            <person name="Sato K."/>
            <person name="Close T.J."/>
            <person name="Wise R.P."/>
            <person name="Stein N."/>
        </authorList>
    </citation>
    <scope>NUCLEOTIDE SEQUENCE [LARGE SCALE GENOMIC DNA]</scope>
    <source>
        <strain evidence="6">cv. Morex</strain>
    </source>
</reference>
<evidence type="ECO:0000256" key="3">
    <source>
        <dbReference type="ARBA" id="ARBA00023004"/>
    </source>
</evidence>
<reference evidence="4" key="1">
    <citation type="journal article" date="2011" name="Plant Physiol.">
        <title>Comprehensive sequence analysis of 24,783 barley full-length cDNAs derived from 12 clone libraries.</title>
        <authorList>
            <person name="Matsumoto T."/>
            <person name="Tanaka T."/>
            <person name="Sakai H."/>
            <person name="Amano N."/>
            <person name="Kanamori H."/>
            <person name="Kurita K."/>
            <person name="Kikuta A."/>
            <person name="Kamiya K."/>
            <person name="Yamamoto M."/>
            <person name="Ikawa H."/>
            <person name="Fujii N."/>
            <person name="Hori K."/>
            <person name="Itoh T."/>
            <person name="Sato K."/>
        </authorList>
    </citation>
    <scope>NUCLEOTIDE SEQUENCE</scope>
    <source>
        <tissue evidence="4">Shoot and root</tissue>
    </source>
</reference>
<keyword evidence="6" id="KW-1185">Reference proteome</keyword>
<dbReference type="PANTHER" id="PTHR10209:SF874">
    <property type="entry name" value="2-OXOGLUTARATE (2OG) AND FE(II)-DEPENDENT OXYGENASE SUPERFAMILY PROTEIN"/>
    <property type="match status" value="1"/>
</dbReference>
<evidence type="ECO:0000313" key="6">
    <source>
        <dbReference type="Proteomes" id="UP000011116"/>
    </source>
</evidence>
<evidence type="ECO:0000313" key="5">
    <source>
        <dbReference type="EnsemblPlants" id="HORVU.MOREX.r3.6HG0609670.1"/>
    </source>
</evidence>
<name>F2E3V3_HORVV</name>
<sequence length="284" mass="31239">MDLPVVDLAPFLQAAAGDAAAAPAEALRALCATVSASLRDTGALLVKDPRCTAADNDRFLDVVERYFARSDDSKRLQERPHLHYQVGVTPEGVEVPRSLVDKEMQDRIKSMPEEFQPATPKGPDPKWRYMWRVGPRPSNTRFKELNAEPVIPDGLPEWKETMDSWGAKMISAIEVVAEMAAIGFGLSKDAFTSLMKEGPHLLAPTGSNLLRHGSEGTVFAGFHYDLNFLTIHGRSRFPGLNIWLSNGKKMEVKVPVGCLLIQSGKQVSSAIFTGYIFNCSKLIV</sequence>
<dbReference type="EMBL" id="AK370827">
    <property type="protein sequence ID" value="BAK02025.1"/>
    <property type="molecule type" value="mRNA"/>
</dbReference>
<proteinExistence type="evidence at transcript level"/>
<keyword evidence="2" id="KW-0560">Oxidoreductase</keyword>
<gene>
    <name evidence="5" type="primary">LOC123402720</name>
</gene>
<evidence type="ECO:0000256" key="2">
    <source>
        <dbReference type="ARBA" id="ARBA00023002"/>
    </source>
</evidence>
<dbReference type="AlphaFoldDB" id="F2E3V3"/>
<dbReference type="SUPFAM" id="SSF51197">
    <property type="entry name" value="Clavaminate synthase-like"/>
    <property type="match status" value="1"/>
</dbReference>
<evidence type="ECO:0000313" key="4">
    <source>
        <dbReference type="EMBL" id="BAK02025.1"/>
    </source>
</evidence>
<dbReference type="Gramene" id="HORVU.MOREX.r3.6HG0609670.1">
    <property type="protein sequence ID" value="HORVU.MOREX.r3.6HG0609670.1"/>
    <property type="gene ID" value="HORVU.MOREX.r3.6HG0609670"/>
</dbReference>
<organism evidence="4">
    <name type="scientific">Hordeum vulgare subsp. vulgare</name>
    <name type="common">Domesticated barley</name>
    <dbReference type="NCBI Taxonomy" id="112509"/>
    <lineage>
        <taxon>Eukaryota</taxon>
        <taxon>Viridiplantae</taxon>
        <taxon>Streptophyta</taxon>
        <taxon>Embryophyta</taxon>
        <taxon>Tracheophyta</taxon>
        <taxon>Spermatophyta</taxon>
        <taxon>Magnoliopsida</taxon>
        <taxon>Liliopsida</taxon>
        <taxon>Poales</taxon>
        <taxon>Poaceae</taxon>
        <taxon>BOP clade</taxon>
        <taxon>Pooideae</taxon>
        <taxon>Triticodae</taxon>
        <taxon>Triticeae</taxon>
        <taxon>Hordeinae</taxon>
        <taxon>Hordeum</taxon>
    </lineage>
</organism>
<accession>F2E3V3</accession>
<keyword evidence="3" id="KW-0408">Iron</keyword>
<dbReference type="PANTHER" id="PTHR10209">
    <property type="entry name" value="OXIDOREDUCTASE, 2OG-FE II OXYGENASE FAMILY PROTEIN"/>
    <property type="match status" value="1"/>
</dbReference>
<dbReference type="GO" id="GO:0016491">
    <property type="term" value="F:oxidoreductase activity"/>
    <property type="evidence" value="ECO:0007669"/>
    <property type="project" value="UniProtKB-KW"/>
</dbReference>
<dbReference type="SMR" id="F2E3V3"/>
<dbReference type="ExpressionAtlas" id="F2E3V3">
    <property type="expression patterns" value="baseline and differential"/>
</dbReference>
<evidence type="ECO:0000256" key="1">
    <source>
        <dbReference type="ARBA" id="ARBA00022723"/>
    </source>
</evidence>